<feature type="region of interest" description="Disordered" evidence="1">
    <location>
        <begin position="27"/>
        <end position="92"/>
    </location>
</feature>
<dbReference type="PROSITE" id="PS51318">
    <property type="entry name" value="TAT"/>
    <property type="match status" value="1"/>
</dbReference>
<evidence type="ECO:0000313" key="3">
    <source>
        <dbReference type="Proteomes" id="UP001589750"/>
    </source>
</evidence>
<evidence type="ECO:0008006" key="4">
    <source>
        <dbReference type="Google" id="ProtNLM"/>
    </source>
</evidence>
<organism evidence="2 3">
    <name type="scientific">Nocardioides plantarum</name>
    <dbReference type="NCBI Taxonomy" id="29299"/>
    <lineage>
        <taxon>Bacteria</taxon>
        <taxon>Bacillati</taxon>
        <taxon>Actinomycetota</taxon>
        <taxon>Actinomycetes</taxon>
        <taxon>Propionibacteriales</taxon>
        <taxon>Nocardioidaceae</taxon>
        <taxon>Nocardioides</taxon>
    </lineage>
</organism>
<dbReference type="Proteomes" id="UP001589750">
    <property type="component" value="Unassembled WGS sequence"/>
</dbReference>
<reference evidence="2 3" key="1">
    <citation type="submission" date="2024-09" db="EMBL/GenBank/DDBJ databases">
        <authorList>
            <person name="Sun Q."/>
            <person name="Mori K."/>
        </authorList>
    </citation>
    <scope>NUCLEOTIDE SEQUENCE [LARGE SCALE GENOMIC DNA]</scope>
    <source>
        <strain evidence="2 3">JCM 9626</strain>
    </source>
</reference>
<dbReference type="InterPro" id="IPR006311">
    <property type="entry name" value="TAT_signal"/>
</dbReference>
<dbReference type="EMBL" id="JBHMDG010000015">
    <property type="protein sequence ID" value="MFB9313983.1"/>
    <property type="molecule type" value="Genomic_DNA"/>
</dbReference>
<gene>
    <name evidence="2" type="ORF">ACFFRI_13090</name>
</gene>
<keyword evidence="3" id="KW-1185">Reference proteome</keyword>
<sequence>MSTTRRPWVGFVAVVGVTVVAATGCRPSAGASRSREADLAPPAPSGAEMLLTFEDSPGSGAVLPGPRDLGTAPSQTRVRTSGGGRVVADQGPDGLVGRFPAVGGPNRPLAVVVVVPTEPDRLSPGEDDFSFGADVVLDEVSEGPGDNGDNVLQRGLFADAVQYKLQLDHGRPSCRLAGAGGTAVAKADAPVTRGRWYRLRCRRHGDELVLEVRAWRGDSWGDSWADSTRTVSRRPVGAMSFDRTDGTVVPLSVGGKVGADGRIPDGSSDLLNGAVDNVFVDVLPDGTALEGGSTR</sequence>
<comment type="caution">
    <text evidence="2">The sequence shown here is derived from an EMBL/GenBank/DDBJ whole genome shotgun (WGS) entry which is preliminary data.</text>
</comment>
<protein>
    <recommendedName>
        <fullName evidence="4">Concanavalin A-like lectin/glucanase superfamily protein</fullName>
    </recommendedName>
</protein>
<evidence type="ECO:0000256" key="1">
    <source>
        <dbReference type="SAM" id="MobiDB-lite"/>
    </source>
</evidence>
<proteinExistence type="predicted"/>
<dbReference type="Gene3D" id="2.60.120.200">
    <property type="match status" value="1"/>
</dbReference>
<accession>A0ABV5KB69</accession>
<name>A0ABV5KB69_9ACTN</name>
<evidence type="ECO:0000313" key="2">
    <source>
        <dbReference type="EMBL" id="MFB9313983.1"/>
    </source>
</evidence>
<dbReference type="RefSeq" id="WP_140007464.1">
    <property type="nucleotide sequence ID" value="NZ_JBHMDG010000015.1"/>
</dbReference>
<dbReference type="PROSITE" id="PS51257">
    <property type="entry name" value="PROKAR_LIPOPROTEIN"/>
    <property type="match status" value="1"/>
</dbReference>